<accession>A0A166R7P3</accession>
<reference evidence="2 3" key="1">
    <citation type="journal article" date="2016" name="Mol. Biol. Evol.">
        <title>Comparative Genomics of Early-Diverging Mushroom-Forming Fungi Provides Insights into the Origins of Lignocellulose Decay Capabilities.</title>
        <authorList>
            <person name="Nagy L.G."/>
            <person name="Riley R."/>
            <person name="Tritt A."/>
            <person name="Adam C."/>
            <person name="Daum C."/>
            <person name="Floudas D."/>
            <person name="Sun H."/>
            <person name="Yadav J.S."/>
            <person name="Pangilinan J."/>
            <person name="Larsson K.H."/>
            <person name="Matsuura K."/>
            <person name="Barry K."/>
            <person name="Labutti K."/>
            <person name="Kuo R."/>
            <person name="Ohm R.A."/>
            <person name="Bhattacharya S.S."/>
            <person name="Shirouzu T."/>
            <person name="Yoshinaga Y."/>
            <person name="Martin F.M."/>
            <person name="Grigoriev I.V."/>
            <person name="Hibbett D.S."/>
        </authorList>
    </citation>
    <scope>NUCLEOTIDE SEQUENCE [LARGE SCALE GENOMIC DNA]</scope>
    <source>
        <strain evidence="2 3">CBS 109695</strain>
    </source>
</reference>
<keyword evidence="3" id="KW-1185">Reference proteome</keyword>
<organism evidence="2 3">
    <name type="scientific">Athelia psychrophila</name>
    <dbReference type="NCBI Taxonomy" id="1759441"/>
    <lineage>
        <taxon>Eukaryota</taxon>
        <taxon>Fungi</taxon>
        <taxon>Dikarya</taxon>
        <taxon>Basidiomycota</taxon>
        <taxon>Agaricomycotina</taxon>
        <taxon>Agaricomycetes</taxon>
        <taxon>Agaricomycetidae</taxon>
        <taxon>Atheliales</taxon>
        <taxon>Atheliaceae</taxon>
        <taxon>Athelia</taxon>
    </lineage>
</organism>
<feature type="domain" description="Integrase zinc-binding" evidence="1">
    <location>
        <begin position="106"/>
        <end position="150"/>
    </location>
</feature>
<dbReference type="EMBL" id="KV417506">
    <property type="protein sequence ID" value="KZP27992.1"/>
    <property type="molecule type" value="Genomic_DNA"/>
</dbReference>
<evidence type="ECO:0000313" key="2">
    <source>
        <dbReference type="EMBL" id="KZP27992.1"/>
    </source>
</evidence>
<dbReference type="AlphaFoldDB" id="A0A166R7P3"/>
<dbReference type="Proteomes" id="UP000076532">
    <property type="component" value="Unassembled WGS sequence"/>
</dbReference>
<feature type="non-terminal residue" evidence="2">
    <location>
        <position position="1"/>
    </location>
</feature>
<gene>
    <name evidence="2" type="ORF">FIBSPDRAFT_696267</name>
</gene>
<protein>
    <recommendedName>
        <fullName evidence="1">Integrase zinc-binding domain-containing protein</fullName>
    </recommendedName>
</protein>
<dbReference type="Pfam" id="PF17921">
    <property type="entry name" value="Integrase_H2C2"/>
    <property type="match status" value="1"/>
</dbReference>
<evidence type="ECO:0000259" key="1">
    <source>
        <dbReference type="Pfam" id="PF17921"/>
    </source>
</evidence>
<evidence type="ECO:0000313" key="3">
    <source>
        <dbReference type="Proteomes" id="UP000076532"/>
    </source>
</evidence>
<proteinExistence type="predicted"/>
<sequence length="157" mass="18155">PRDKWGFPTYAEYQFIESRYLSSLSVTKKSKALISQEMFDCIWDVLHHPAACTVRTPQFRFWVRKMFKLSNTLELGLPSAGSDNLDLVVTHEGRPVAVQEQLYEMFVFCHARAAHGGRDKTCRVIKKYYSWVPKELTQQFVKACHVCISRRGGDATY</sequence>
<name>A0A166R7P3_9AGAM</name>
<dbReference type="OrthoDB" id="2499658at2759"/>
<dbReference type="InterPro" id="IPR041588">
    <property type="entry name" value="Integrase_H2C2"/>
</dbReference>
<feature type="non-terminal residue" evidence="2">
    <location>
        <position position="157"/>
    </location>
</feature>